<reference evidence="3" key="2">
    <citation type="submission" date="2021-04" db="EMBL/GenBank/DDBJ databases">
        <authorList>
            <person name="Gilroy R."/>
        </authorList>
    </citation>
    <scope>NUCLEOTIDE SEQUENCE</scope>
    <source>
        <strain evidence="3">1282</strain>
    </source>
</reference>
<feature type="region of interest" description="Disordered" evidence="1">
    <location>
        <begin position="170"/>
        <end position="315"/>
    </location>
</feature>
<name>A0A9D1YE05_9FIRM</name>
<dbReference type="Proteomes" id="UP000823915">
    <property type="component" value="Unassembled WGS sequence"/>
</dbReference>
<evidence type="ECO:0000313" key="3">
    <source>
        <dbReference type="EMBL" id="HIY27212.1"/>
    </source>
</evidence>
<feature type="transmembrane region" description="Helical" evidence="2">
    <location>
        <begin position="41"/>
        <end position="64"/>
    </location>
</feature>
<protein>
    <submittedName>
        <fullName evidence="3">Uncharacterized protein</fullName>
    </submittedName>
</protein>
<dbReference type="AlphaFoldDB" id="A0A9D1YE05"/>
<gene>
    <name evidence="3" type="ORF">H9838_08590</name>
</gene>
<keyword evidence="2" id="KW-1133">Transmembrane helix</keyword>
<proteinExistence type="predicted"/>
<dbReference type="EMBL" id="DXDU01000135">
    <property type="protein sequence ID" value="HIY27212.1"/>
    <property type="molecule type" value="Genomic_DNA"/>
</dbReference>
<evidence type="ECO:0000313" key="4">
    <source>
        <dbReference type="Proteomes" id="UP000823915"/>
    </source>
</evidence>
<evidence type="ECO:0000256" key="2">
    <source>
        <dbReference type="SAM" id="Phobius"/>
    </source>
</evidence>
<reference evidence="3" key="1">
    <citation type="journal article" date="2021" name="PeerJ">
        <title>Extensive microbial diversity within the chicken gut microbiome revealed by metagenomics and culture.</title>
        <authorList>
            <person name="Gilroy R."/>
            <person name="Ravi A."/>
            <person name="Getino M."/>
            <person name="Pursley I."/>
            <person name="Horton D.L."/>
            <person name="Alikhan N.F."/>
            <person name="Baker D."/>
            <person name="Gharbi K."/>
            <person name="Hall N."/>
            <person name="Watson M."/>
            <person name="Adriaenssens E.M."/>
            <person name="Foster-Nyarko E."/>
            <person name="Jarju S."/>
            <person name="Secka A."/>
            <person name="Antonio M."/>
            <person name="Oren A."/>
            <person name="Chaudhuri R.R."/>
            <person name="La Ragione R."/>
            <person name="Hildebrand F."/>
            <person name="Pallen M.J."/>
        </authorList>
    </citation>
    <scope>NUCLEOTIDE SEQUENCE</scope>
    <source>
        <strain evidence="3">1282</strain>
    </source>
</reference>
<keyword evidence="2" id="KW-0812">Transmembrane</keyword>
<comment type="caution">
    <text evidence="3">The sequence shown here is derived from an EMBL/GenBank/DDBJ whole genome shotgun (WGS) entry which is preliminary data.</text>
</comment>
<accession>A0A9D1YE05</accession>
<keyword evidence="2" id="KW-0472">Membrane</keyword>
<sequence>MRYFGIPTCPYCKKRVNLIRTWSLKRQGEYRCPRCGGIANIYLSPLVFVFALIAVFAGVAIYFFHKFILDDIALDTCLQVVVPFALFFLLSLFMVYLEKPVIKKVPREQVDKKRRQKGQTFESRRMPQQGETGRVFFGQEDYYPQKPQNFPGPMPAEDEDMKIVAPKEVGRPLGEGEAVERSSVVPAKAPEVSQTSRVSQTSQAPSPVPSPAQVRAQAGAAVQSARQAAPAAPKAQAVSQPVSKPVSQPAPAAAVQAAAPVAPKAQAASQPVSQPVSQPAPAAAVQAAAPVAPKAQAVSQPVSKPVSQPAPAAAAYKASSQDYFAKYDDPEYISRRLAELRRERAQQEGKGQ</sequence>
<feature type="transmembrane region" description="Helical" evidence="2">
    <location>
        <begin position="76"/>
        <end position="97"/>
    </location>
</feature>
<feature type="compositionally biased region" description="Low complexity" evidence="1">
    <location>
        <begin position="192"/>
        <end position="315"/>
    </location>
</feature>
<evidence type="ECO:0000256" key="1">
    <source>
        <dbReference type="SAM" id="MobiDB-lite"/>
    </source>
</evidence>
<organism evidence="3 4">
    <name type="scientific">Candidatus Acutalibacter pullistercoris</name>
    <dbReference type="NCBI Taxonomy" id="2838418"/>
    <lineage>
        <taxon>Bacteria</taxon>
        <taxon>Bacillati</taxon>
        <taxon>Bacillota</taxon>
        <taxon>Clostridia</taxon>
        <taxon>Eubacteriales</taxon>
        <taxon>Acutalibacteraceae</taxon>
        <taxon>Acutalibacter</taxon>
    </lineage>
</organism>